<gene>
    <name evidence="2" type="ORF">CKO43_09955</name>
</gene>
<dbReference type="EMBL" id="NRRU01000031">
    <property type="protein sequence ID" value="MBK1713102.1"/>
    <property type="molecule type" value="Genomic_DNA"/>
</dbReference>
<organism evidence="2 3">
    <name type="scientific">Rubrivivax gelatinosus</name>
    <name type="common">Rhodocyclus gelatinosus</name>
    <name type="synonym">Rhodopseudomonas gelatinosa</name>
    <dbReference type="NCBI Taxonomy" id="28068"/>
    <lineage>
        <taxon>Bacteria</taxon>
        <taxon>Pseudomonadati</taxon>
        <taxon>Pseudomonadota</taxon>
        <taxon>Betaproteobacteria</taxon>
        <taxon>Burkholderiales</taxon>
        <taxon>Sphaerotilaceae</taxon>
        <taxon>Rubrivivax</taxon>
    </lineage>
</organism>
<evidence type="ECO:0000313" key="2">
    <source>
        <dbReference type="EMBL" id="MBK1713102.1"/>
    </source>
</evidence>
<reference evidence="2" key="2">
    <citation type="journal article" date="2020" name="Microorganisms">
        <title>Osmotic Adaptation and Compatible Solute Biosynthesis of Phototrophic Bacteria as Revealed from Genome Analyses.</title>
        <authorList>
            <person name="Imhoff J.F."/>
            <person name="Rahn T."/>
            <person name="Kunzel S."/>
            <person name="Keller A."/>
            <person name="Neulinger S.C."/>
        </authorList>
    </citation>
    <scope>NUCLEOTIDE SEQUENCE</scope>
    <source>
        <strain evidence="2">IM 151</strain>
    </source>
</reference>
<comment type="caution">
    <text evidence="2">The sequence shown here is derived from an EMBL/GenBank/DDBJ whole genome shotgun (WGS) entry which is preliminary data.</text>
</comment>
<dbReference type="RefSeq" id="WP_200231132.1">
    <property type="nucleotide sequence ID" value="NZ_NRRT01000058.1"/>
</dbReference>
<feature type="signal peptide" evidence="1">
    <location>
        <begin position="1"/>
        <end position="19"/>
    </location>
</feature>
<feature type="chain" id="PRO_5045204671" evidence="1">
    <location>
        <begin position="20"/>
        <end position="364"/>
    </location>
</feature>
<dbReference type="Gene3D" id="3.90.226.10">
    <property type="entry name" value="2-enoyl-CoA Hydratase, Chain A, domain 1"/>
    <property type="match status" value="1"/>
</dbReference>
<accession>A0ABS1DWF9</accession>
<protein>
    <submittedName>
        <fullName evidence="2">Uncharacterized protein</fullName>
    </submittedName>
</protein>
<dbReference type="SUPFAM" id="SSF52096">
    <property type="entry name" value="ClpP/crotonase"/>
    <property type="match status" value="1"/>
</dbReference>
<evidence type="ECO:0000256" key="1">
    <source>
        <dbReference type="SAM" id="SignalP"/>
    </source>
</evidence>
<dbReference type="InterPro" id="IPR029045">
    <property type="entry name" value="ClpP/crotonase-like_dom_sf"/>
</dbReference>
<keyword evidence="3" id="KW-1185">Reference proteome</keyword>
<dbReference type="Proteomes" id="UP001041814">
    <property type="component" value="Unassembled WGS sequence"/>
</dbReference>
<proteinExistence type="predicted"/>
<evidence type="ECO:0000313" key="3">
    <source>
        <dbReference type="Proteomes" id="UP001041814"/>
    </source>
</evidence>
<reference evidence="2" key="1">
    <citation type="submission" date="2017-08" db="EMBL/GenBank/DDBJ databases">
        <authorList>
            <person name="Imhoff J.F."/>
            <person name="Rahn T."/>
            <person name="Kuenzel S."/>
            <person name="Neulinger S.C."/>
        </authorList>
    </citation>
    <scope>NUCLEOTIDE SEQUENCE</scope>
    <source>
        <strain evidence="2">IM 151</strain>
    </source>
</reference>
<name>A0ABS1DWF9_RUBGE</name>
<keyword evidence="1" id="KW-0732">Signal</keyword>
<sequence>MKRLAAAVFALLAALPACAGEWKCLDVGGGARVLAFAGAIKEGEYDRFSEAFGGCYPSNWPGLRTVDLHSGGGAVTEALAIARALVAAGSGSRPVATQVRRGKVCISACTFLFVGGRLRDVAAGGSFEPHGFSSFSGARIDVAIASAIDGGRLDPEKLDLKIPRLMLIGRWLQALAEGDARFAWAADWSAAFATPRLLNGAAVLRAALDFVALPAAQRGFITNLDAILATAMPELERVAARRAFARLLAPDAQTPALDEQHYFAWVTREFAAAATVYLRAQKDKKAPHLDEGFGAAVLAAQRERAESAAETVEQRLGPYLLSRADQIDVPGLVRLMFSTSILYTRPLTREELCDLNVVNRDCAS</sequence>